<accession>A0A916Q9T9</accession>
<reference evidence="19" key="1">
    <citation type="submission" date="2020-08" db="EMBL/GenBank/DDBJ databases">
        <authorList>
            <person name="Uke A."/>
            <person name="Chhe C."/>
            <person name="Baramee S."/>
            <person name="Kosugi A."/>
        </authorList>
    </citation>
    <scope>NUCLEOTIDE SEQUENCE</scope>
    <source>
        <strain evidence="19">DA-C8</strain>
    </source>
</reference>
<dbReference type="EC" id="1.1.1.193" evidence="14"/>
<feature type="binding site" evidence="16">
    <location>
        <position position="255"/>
    </location>
    <ligand>
        <name>substrate</name>
    </ligand>
</feature>
<dbReference type="SUPFAM" id="SSF53597">
    <property type="entry name" value="Dihydrofolate reductase-like"/>
    <property type="match status" value="1"/>
</dbReference>
<evidence type="ECO:0000256" key="10">
    <source>
        <dbReference type="ARBA" id="ARBA00023002"/>
    </source>
</evidence>
<keyword evidence="14" id="KW-0378">Hydrolase</keyword>
<evidence type="ECO:0000256" key="17">
    <source>
        <dbReference type="PIRSR" id="PIRSR006769-3"/>
    </source>
</evidence>
<dbReference type="GO" id="GO:0008703">
    <property type="term" value="F:5-amino-6-(5-phosphoribosylamino)uracil reductase activity"/>
    <property type="evidence" value="ECO:0007669"/>
    <property type="project" value="UniProtKB-EC"/>
</dbReference>
<feature type="binding site" evidence="16">
    <location>
        <position position="147"/>
    </location>
    <ligand>
        <name>substrate</name>
    </ligand>
</feature>
<dbReference type="InterPro" id="IPR024072">
    <property type="entry name" value="DHFR-like_dom_sf"/>
</dbReference>
<comment type="similarity">
    <text evidence="5 14">In the C-terminal section; belongs to the HTP reductase family.</text>
</comment>
<evidence type="ECO:0000256" key="4">
    <source>
        <dbReference type="ARBA" id="ARBA00005259"/>
    </source>
</evidence>
<protein>
    <recommendedName>
        <fullName evidence="14">Riboflavin biosynthesis protein RibD</fullName>
    </recommendedName>
    <domain>
        <recommendedName>
            <fullName evidence="14">Diaminohydroxyphosphoribosylaminopyrimidine deaminase</fullName>
            <shortName evidence="14">DRAP deaminase</shortName>
            <ecNumber evidence="14">3.5.4.26</ecNumber>
        </recommendedName>
        <alternativeName>
            <fullName evidence="14">Riboflavin-specific deaminase</fullName>
        </alternativeName>
    </domain>
    <domain>
        <recommendedName>
            <fullName evidence="14">5-amino-6-(5-phosphoribosylamino)uracil reductase</fullName>
            <ecNumber evidence="14">1.1.1.193</ecNumber>
        </recommendedName>
        <alternativeName>
            <fullName evidence="14">HTP reductase</fullName>
        </alternativeName>
    </domain>
</protein>
<evidence type="ECO:0000256" key="16">
    <source>
        <dbReference type="PIRSR" id="PIRSR006769-2"/>
    </source>
</evidence>
<dbReference type="AlphaFoldDB" id="A0A916Q9T9"/>
<dbReference type="EC" id="3.5.4.26" evidence="14"/>
<keyword evidence="9 14" id="KW-0521">NADP</keyword>
<evidence type="ECO:0000256" key="6">
    <source>
        <dbReference type="ARBA" id="ARBA00022619"/>
    </source>
</evidence>
<feature type="binding site" evidence="16">
    <location>
        <position position="159"/>
    </location>
    <ligand>
        <name>NADP(+)</name>
        <dbReference type="ChEBI" id="CHEBI:58349"/>
    </ligand>
</feature>
<organism evidence="19 20">
    <name type="scientific">Insulibacter thermoxylanivorax</name>
    <dbReference type="NCBI Taxonomy" id="2749268"/>
    <lineage>
        <taxon>Bacteria</taxon>
        <taxon>Bacillati</taxon>
        <taxon>Bacillota</taxon>
        <taxon>Bacilli</taxon>
        <taxon>Bacillales</taxon>
        <taxon>Paenibacillaceae</taxon>
        <taxon>Insulibacter</taxon>
    </lineage>
</organism>
<evidence type="ECO:0000313" key="20">
    <source>
        <dbReference type="Proteomes" id="UP000654993"/>
    </source>
</evidence>
<feature type="binding site" evidence="16">
    <location>
        <position position="117"/>
    </location>
    <ligand>
        <name>NADP(+)</name>
        <dbReference type="ChEBI" id="CHEBI:58349"/>
    </ligand>
</feature>
<comment type="catalytic activity">
    <reaction evidence="12 14">
        <text>5-amino-6-(5-phospho-D-ribitylamino)uracil + NADP(+) = 5-amino-6-(5-phospho-D-ribosylamino)uracil + NADPH + H(+)</text>
        <dbReference type="Rhea" id="RHEA:17845"/>
        <dbReference type="ChEBI" id="CHEBI:15378"/>
        <dbReference type="ChEBI" id="CHEBI:57783"/>
        <dbReference type="ChEBI" id="CHEBI:58349"/>
        <dbReference type="ChEBI" id="CHEBI:58421"/>
        <dbReference type="ChEBI" id="CHEBI:58453"/>
        <dbReference type="EC" id="1.1.1.193"/>
    </reaction>
</comment>
<comment type="pathway">
    <text evidence="2 14">Cofactor biosynthesis; riboflavin biosynthesis; 5-amino-6-(D-ribitylamino)uracil from GTP: step 2/4.</text>
</comment>
<evidence type="ECO:0000256" key="7">
    <source>
        <dbReference type="ARBA" id="ARBA00022723"/>
    </source>
</evidence>
<evidence type="ECO:0000256" key="8">
    <source>
        <dbReference type="ARBA" id="ARBA00022833"/>
    </source>
</evidence>
<feature type="domain" description="CMP/dCMP-type deaminase" evidence="18">
    <location>
        <begin position="1"/>
        <end position="86"/>
    </location>
</feature>
<dbReference type="Pfam" id="PF00383">
    <property type="entry name" value="dCMP_cyt_deam_1"/>
    <property type="match status" value="1"/>
</dbReference>
<dbReference type="GO" id="GO:0008270">
    <property type="term" value="F:zinc ion binding"/>
    <property type="evidence" value="ECO:0007669"/>
    <property type="project" value="InterPro"/>
</dbReference>
<gene>
    <name evidence="19" type="primary">ribD</name>
    <name evidence="19" type="ORF">PRECH8_01310</name>
</gene>
<evidence type="ECO:0000313" key="19">
    <source>
        <dbReference type="EMBL" id="GFR36835.1"/>
    </source>
</evidence>
<evidence type="ECO:0000256" key="15">
    <source>
        <dbReference type="PIRSR" id="PIRSR006769-1"/>
    </source>
</evidence>
<evidence type="ECO:0000259" key="18">
    <source>
        <dbReference type="PROSITE" id="PS51747"/>
    </source>
</evidence>
<dbReference type="Pfam" id="PF01872">
    <property type="entry name" value="RibD_C"/>
    <property type="match status" value="1"/>
</dbReference>
<keyword evidence="20" id="KW-1185">Reference proteome</keyword>
<dbReference type="PANTHER" id="PTHR38011">
    <property type="entry name" value="DIHYDROFOLATE REDUCTASE FAMILY PROTEIN (AFU_ORTHOLOGUE AFUA_8G06820)"/>
    <property type="match status" value="1"/>
</dbReference>
<evidence type="ECO:0000256" key="13">
    <source>
        <dbReference type="ARBA" id="ARBA00049886"/>
    </source>
</evidence>
<keyword evidence="6 14" id="KW-0686">Riboflavin biosynthesis</keyword>
<dbReference type="Proteomes" id="UP000654993">
    <property type="component" value="Unassembled WGS sequence"/>
</dbReference>
<dbReference type="PIRSF" id="PIRSF006769">
    <property type="entry name" value="RibD"/>
    <property type="match status" value="1"/>
</dbReference>
<evidence type="ECO:0000256" key="1">
    <source>
        <dbReference type="ARBA" id="ARBA00002151"/>
    </source>
</evidence>
<evidence type="ECO:0000256" key="12">
    <source>
        <dbReference type="ARBA" id="ARBA00049861"/>
    </source>
</evidence>
<feature type="binding site" evidence="16">
    <location>
        <position position="133"/>
    </location>
    <ligand>
        <name>NADP(+)</name>
        <dbReference type="ChEBI" id="CHEBI:58349"/>
    </ligand>
</feature>
<feature type="binding site" evidence="17">
    <location>
        <position position="38"/>
    </location>
    <ligand>
        <name>Zn(2+)</name>
        <dbReference type="ChEBI" id="CHEBI:29105"/>
        <note>catalytic</note>
    </ligand>
</feature>
<keyword evidence="10 14" id="KW-0560">Oxidoreductase</keyword>
<dbReference type="GO" id="GO:0050661">
    <property type="term" value="F:NADP binding"/>
    <property type="evidence" value="ECO:0007669"/>
    <property type="project" value="InterPro"/>
</dbReference>
<comment type="catalytic activity">
    <reaction evidence="13 14">
        <text>2,5-diamino-6-hydroxy-4-(5-phosphoribosylamino)-pyrimidine + H2O + H(+) = 5-amino-6-(5-phospho-D-ribosylamino)uracil + NH4(+)</text>
        <dbReference type="Rhea" id="RHEA:21868"/>
        <dbReference type="ChEBI" id="CHEBI:15377"/>
        <dbReference type="ChEBI" id="CHEBI:15378"/>
        <dbReference type="ChEBI" id="CHEBI:28938"/>
        <dbReference type="ChEBI" id="CHEBI:58453"/>
        <dbReference type="ChEBI" id="CHEBI:58614"/>
        <dbReference type="EC" id="3.5.4.26"/>
    </reaction>
</comment>
<dbReference type="SUPFAM" id="SSF53927">
    <property type="entry name" value="Cytidine deaminase-like"/>
    <property type="match status" value="1"/>
</dbReference>
<comment type="function">
    <text evidence="1 14">Converts 2,5-diamino-6-(ribosylamino)-4(3h)-pyrimidinone 5'-phosphate into 5-amino-6-(ribosylamino)-2,4(1h,3h)-pyrimidinedione 5'-phosphate.</text>
</comment>
<proteinExistence type="inferred from homology"/>
<evidence type="ECO:0000256" key="5">
    <source>
        <dbReference type="ARBA" id="ARBA00007417"/>
    </source>
</evidence>
<comment type="cofactor">
    <cofactor evidence="14 17">
        <name>Zn(2+)</name>
        <dbReference type="ChEBI" id="CHEBI:29105"/>
    </cofactor>
    <text evidence="14 17">Binds 1 zinc ion.</text>
</comment>
<dbReference type="PROSITE" id="PS51747">
    <property type="entry name" value="CYT_DCMP_DEAMINASES_2"/>
    <property type="match status" value="1"/>
</dbReference>
<feature type="binding site" evidence="16">
    <location>
        <begin position="257"/>
        <end position="263"/>
    </location>
    <ligand>
        <name>NADP(+)</name>
        <dbReference type="ChEBI" id="CHEBI:58349"/>
    </ligand>
</feature>
<dbReference type="InterPro" id="IPR016193">
    <property type="entry name" value="Cytidine_deaminase-like"/>
</dbReference>
<comment type="caution">
    <text evidence="19">The sequence shown here is derived from an EMBL/GenBank/DDBJ whole genome shotgun (WGS) entry which is preliminary data.</text>
</comment>
<reference evidence="19" key="2">
    <citation type="journal article" date="2021" name="Data Brief">
        <title>Draft genome sequence data of the facultative, thermophilic, xylanolytic bacterium Paenibacillus sp. strain DA-C8.</title>
        <authorList>
            <person name="Chhe C."/>
            <person name="Uke A."/>
            <person name="Baramee S."/>
            <person name="Ungkulpasvich U."/>
            <person name="Tachaapaikoon C."/>
            <person name="Pason P."/>
            <person name="Waeonukul R."/>
            <person name="Ratanakhanokchai K."/>
            <person name="Kosugi A."/>
        </authorList>
    </citation>
    <scope>NUCLEOTIDE SEQUENCE</scope>
    <source>
        <strain evidence="19">DA-C8</strain>
    </source>
</reference>
<dbReference type="PROSITE" id="PS00903">
    <property type="entry name" value="CYT_DCMP_DEAMINASES_1"/>
    <property type="match status" value="1"/>
</dbReference>
<dbReference type="Gene3D" id="3.40.140.10">
    <property type="entry name" value="Cytidine Deaminase, domain 2"/>
    <property type="match status" value="1"/>
</dbReference>
<dbReference type="InterPro" id="IPR050765">
    <property type="entry name" value="Riboflavin_Biosynth_HTPR"/>
</dbReference>
<feature type="binding site" evidence="16">
    <location>
        <position position="185"/>
    </location>
    <ligand>
        <name>NADP(+)</name>
        <dbReference type="ChEBI" id="CHEBI:58349"/>
    </ligand>
</feature>
<evidence type="ECO:0000256" key="2">
    <source>
        <dbReference type="ARBA" id="ARBA00004882"/>
    </source>
</evidence>
<dbReference type="PANTHER" id="PTHR38011:SF7">
    <property type="entry name" value="2,5-DIAMINO-6-RIBOSYLAMINO-4(3H)-PYRIMIDINONE 5'-PHOSPHATE REDUCTASE"/>
    <property type="match status" value="1"/>
</dbReference>
<feature type="binding site" evidence="17">
    <location>
        <position position="47"/>
    </location>
    <ligand>
        <name>Zn(2+)</name>
        <dbReference type="ChEBI" id="CHEBI:29105"/>
        <note>catalytic</note>
    </ligand>
</feature>
<sequence>MGLGSHLRRGEAHAEVHALKMAGGEARGSTVYVTLEPCSHRGRTPPCAKQLIEAGVKRIVAACRDPNPLVSGRGLKMLQEHGIETEVGVLEEQALQLNEHFFTYVAKGRPFITLKTASTLDGKVASYTGDSRWITNEEARAYVHTLRHQHQAIMVGIGTVLADDPSLTVRAPVPGVHPIRIIVDSQLRTPLHAKVVQDGLAETIILTTERADKQAAARLEQAGVTVIACGDGKRVDLPLAMQKLAEREIASILLEGGGTLNGAMLAHGLIDKMVLFYAPKIIGGAEAPANFQMTGIEKMADAYRLERVQIETFGDNVGIIGYPVYPRREA</sequence>
<feature type="binding site" evidence="16">
    <location>
        <position position="170"/>
    </location>
    <ligand>
        <name>substrate</name>
    </ligand>
</feature>
<feature type="binding site" evidence="16">
    <location>
        <position position="163"/>
    </location>
    <ligand>
        <name>NADP(+)</name>
        <dbReference type="ChEBI" id="CHEBI:58349"/>
    </ligand>
</feature>
<evidence type="ECO:0000256" key="3">
    <source>
        <dbReference type="ARBA" id="ARBA00004910"/>
    </source>
</evidence>
<dbReference type="InterPro" id="IPR002125">
    <property type="entry name" value="CMP_dCMP_dom"/>
</dbReference>
<evidence type="ECO:0000256" key="14">
    <source>
        <dbReference type="PIRNR" id="PIRNR006769"/>
    </source>
</evidence>
<comment type="pathway">
    <text evidence="3 14">Cofactor biosynthesis; riboflavin biosynthesis; 5-amino-6-(D-ribitylamino)uracil from GTP: step 3/4.</text>
</comment>
<comment type="similarity">
    <text evidence="4 14">In the N-terminal section; belongs to the cytidine and deoxycytidylate deaminase family.</text>
</comment>
<dbReference type="InterPro" id="IPR002734">
    <property type="entry name" value="RibDG_C"/>
</dbReference>
<feature type="active site" description="Proton donor" evidence="15">
    <location>
        <position position="15"/>
    </location>
</feature>
<feature type="binding site" evidence="16">
    <location>
        <position position="131"/>
    </location>
    <ligand>
        <name>substrate</name>
    </ligand>
</feature>
<dbReference type="NCBIfam" id="TIGR00326">
    <property type="entry name" value="eubact_ribD"/>
    <property type="match status" value="1"/>
</dbReference>
<dbReference type="InterPro" id="IPR011549">
    <property type="entry name" value="RibD_C"/>
</dbReference>
<keyword evidence="7 14" id="KW-0479">Metal-binding</keyword>
<dbReference type="InterPro" id="IPR004794">
    <property type="entry name" value="Eubact_RibD"/>
</dbReference>
<dbReference type="GO" id="GO:0008835">
    <property type="term" value="F:diaminohydroxyphosphoribosylaminopyrimidine deaminase activity"/>
    <property type="evidence" value="ECO:0007669"/>
    <property type="project" value="UniProtKB-EC"/>
</dbReference>
<dbReference type="EMBL" id="BMAQ01000001">
    <property type="protein sequence ID" value="GFR36835.1"/>
    <property type="molecule type" value="Genomic_DNA"/>
</dbReference>
<feature type="binding site" evidence="17">
    <location>
        <position position="13"/>
    </location>
    <ligand>
        <name>Zn(2+)</name>
        <dbReference type="ChEBI" id="CHEBI:29105"/>
        <note>catalytic</note>
    </ligand>
</feature>
<dbReference type="GO" id="GO:0009231">
    <property type="term" value="P:riboflavin biosynthetic process"/>
    <property type="evidence" value="ECO:0007669"/>
    <property type="project" value="UniProtKB-KW"/>
</dbReference>
<feature type="binding site" evidence="16">
    <location>
        <position position="167"/>
    </location>
    <ligand>
        <name>substrate</name>
    </ligand>
</feature>
<keyword evidence="11" id="KW-0511">Multifunctional enzyme</keyword>
<evidence type="ECO:0000256" key="11">
    <source>
        <dbReference type="ARBA" id="ARBA00023268"/>
    </source>
</evidence>
<keyword evidence="8 14" id="KW-0862">Zinc</keyword>
<dbReference type="NCBIfam" id="TIGR00227">
    <property type="entry name" value="ribD_Cterm"/>
    <property type="match status" value="1"/>
</dbReference>
<name>A0A916Q9T9_9BACL</name>
<evidence type="ECO:0000256" key="9">
    <source>
        <dbReference type="ARBA" id="ARBA00022857"/>
    </source>
</evidence>
<dbReference type="CDD" id="cd01284">
    <property type="entry name" value="Riboflavin_deaminase-reductase"/>
    <property type="match status" value="1"/>
</dbReference>
<dbReference type="InterPro" id="IPR016192">
    <property type="entry name" value="APOBEC/CMP_deaminase_Zn-bd"/>
</dbReference>
<dbReference type="Gene3D" id="3.40.430.10">
    <property type="entry name" value="Dihydrofolate Reductase, subunit A"/>
    <property type="match status" value="1"/>
</dbReference>